<dbReference type="InterPro" id="IPR003615">
    <property type="entry name" value="HNH_nuc"/>
</dbReference>
<evidence type="ECO:0000259" key="3">
    <source>
        <dbReference type="SMART" id="SM00507"/>
    </source>
</evidence>
<dbReference type="CDD" id="cd00085">
    <property type="entry name" value="HNHc"/>
    <property type="match status" value="1"/>
</dbReference>
<feature type="domain" description="HNH nuclease" evidence="3">
    <location>
        <begin position="436"/>
        <end position="488"/>
    </location>
</feature>
<feature type="region of interest" description="Disordered" evidence="2">
    <location>
        <begin position="288"/>
        <end position="315"/>
    </location>
</feature>
<evidence type="ECO:0000313" key="5">
    <source>
        <dbReference type="Proteomes" id="UP001501586"/>
    </source>
</evidence>
<dbReference type="RefSeq" id="WP_344719253.1">
    <property type="nucleotide sequence ID" value="NZ_BAABAZ010000012.1"/>
</dbReference>
<dbReference type="SMART" id="SM00507">
    <property type="entry name" value="HNHc"/>
    <property type="match status" value="1"/>
</dbReference>
<dbReference type="EMBL" id="BAABAZ010000012">
    <property type="protein sequence ID" value="GAA4285321.1"/>
    <property type="molecule type" value="Genomic_DNA"/>
</dbReference>
<dbReference type="Gene3D" id="1.10.30.50">
    <property type="match status" value="1"/>
</dbReference>
<name>A0ABP8EMT9_9MICO</name>
<dbReference type="InterPro" id="IPR002711">
    <property type="entry name" value="HNH"/>
</dbReference>
<dbReference type="Pfam" id="PF02720">
    <property type="entry name" value="DUF222"/>
    <property type="match status" value="1"/>
</dbReference>
<protein>
    <recommendedName>
        <fullName evidence="3">HNH nuclease domain-containing protein</fullName>
    </recommendedName>
</protein>
<dbReference type="InterPro" id="IPR003870">
    <property type="entry name" value="DUF222"/>
</dbReference>
<comment type="caution">
    <text evidence="4">The sequence shown here is derived from an EMBL/GenBank/DDBJ whole genome shotgun (WGS) entry which is preliminary data.</text>
</comment>
<evidence type="ECO:0000313" key="4">
    <source>
        <dbReference type="EMBL" id="GAA4285321.1"/>
    </source>
</evidence>
<comment type="similarity">
    <text evidence="1">Belongs to the Rv1128c/1148c/1588c/1702c/1945/3466 family.</text>
</comment>
<reference evidence="5" key="1">
    <citation type="journal article" date="2019" name="Int. J. Syst. Evol. Microbiol.">
        <title>The Global Catalogue of Microorganisms (GCM) 10K type strain sequencing project: providing services to taxonomists for standard genome sequencing and annotation.</title>
        <authorList>
            <consortium name="The Broad Institute Genomics Platform"/>
            <consortium name="The Broad Institute Genome Sequencing Center for Infectious Disease"/>
            <person name="Wu L."/>
            <person name="Ma J."/>
        </authorList>
    </citation>
    <scope>NUCLEOTIDE SEQUENCE [LARGE SCALE GENOMIC DNA]</scope>
    <source>
        <strain evidence="5">JCM 17458</strain>
    </source>
</reference>
<keyword evidence="5" id="KW-1185">Reference proteome</keyword>
<dbReference type="Proteomes" id="UP001501586">
    <property type="component" value="Unassembled WGS sequence"/>
</dbReference>
<gene>
    <name evidence="4" type="ORF">GCM10022261_28520</name>
</gene>
<dbReference type="Pfam" id="PF01844">
    <property type="entry name" value="HNH"/>
    <property type="match status" value="1"/>
</dbReference>
<organism evidence="4 5">
    <name type="scientific">Brevibacterium daeguense</name>
    <dbReference type="NCBI Taxonomy" id="909936"/>
    <lineage>
        <taxon>Bacteria</taxon>
        <taxon>Bacillati</taxon>
        <taxon>Actinomycetota</taxon>
        <taxon>Actinomycetes</taxon>
        <taxon>Micrococcales</taxon>
        <taxon>Brevibacteriaceae</taxon>
        <taxon>Brevibacterium</taxon>
    </lineage>
</organism>
<evidence type="ECO:0000256" key="1">
    <source>
        <dbReference type="ARBA" id="ARBA00023450"/>
    </source>
</evidence>
<proteinExistence type="inferred from homology"/>
<evidence type="ECO:0000256" key="2">
    <source>
        <dbReference type="SAM" id="MobiDB-lite"/>
    </source>
</evidence>
<sequence>MILAVTVDEGSAVYYSSAGDEELIAGVSTSSSRFGPSAEEPDDLARPSPVLATAMDVECVEEKLPELLHVLSVVARVSGDIRAGERRLAPEEALAAVRVLEDVRRRLDGLSAEATAIFAREGDPKSYGARNLRSLLREQLKLSSAEAGRRDKLAAWVGSRTGLTGEVLGPELPVVASGIHEAEFSTCQVLGTAEALRRLPPASRAAHQEDLEKMFADNLNSVQVKDIDTLGIRVLDYLDPDGACPREETHPDTYHVTVTPRRNGDWSLSGLLTATTGAALHAMLTDRAKADRAGAEPAEGNTADKSMDPRPGQGEDVFEFFEPSPTGVLGDGSDVIQQVPKDIRPDGVRRHERFTAIVMSGARERKQHGAAYALVISATAEQVAIGKGEATTQAGTRVRLEEVLNLSAGGQFYYHSTKKGTGTVSVRTEGRFATANQMAVLLARDRGCTFPDCDIPPGWCDAHHMIPYAMGGSTDINNLTLACSFHHHWHEKRGWEATMVGGLPGWIPPACIDPQRQPVFHSRFRSMLLELPPLLTRSEPARSDRTDEPPF</sequence>
<accession>A0ABP8EMT9</accession>